<keyword evidence="7 8" id="KW-0472">Membrane</keyword>
<keyword evidence="5 8" id="KW-0812">Transmembrane</keyword>
<dbReference type="PATRIC" id="fig|28092.6.peg.5190"/>
<dbReference type="PANTHER" id="PTHR33908">
    <property type="entry name" value="MANNOSYLTRANSFERASE YKCB-RELATED"/>
    <property type="match status" value="1"/>
</dbReference>
<evidence type="ECO:0000313" key="10">
    <source>
        <dbReference type="EMBL" id="KKB61638.1"/>
    </source>
</evidence>
<comment type="caution">
    <text evidence="10">The sequence shown here is derived from an EMBL/GenBank/DDBJ whole genome shotgun (WGS) entry which is preliminary data.</text>
</comment>
<dbReference type="GO" id="GO:0009103">
    <property type="term" value="P:lipopolysaccharide biosynthetic process"/>
    <property type="evidence" value="ECO:0007669"/>
    <property type="project" value="UniProtKB-ARBA"/>
</dbReference>
<dbReference type="GO" id="GO:0016763">
    <property type="term" value="F:pentosyltransferase activity"/>
    <property type="evidence" value="ECO:0007669"/>
    <property type="project" value="TreeGrafter"/>
</dbReference>
<dbReference type="AlphaFoldDB" id="A0A0F5JUW2"/>
<keyword evidence="2" id="KW-1003">Cell membrane</keyword>
<evidence type="ECO:0000256" key="5">
    <source>
        <dbReference type="ARBA" id="ARBA00022692"/>
    </source>
</evidence>
<feature type="transmembrane region" description="Helical" evidence="8">
    <location>
        <begin position="167"/>
        <end position="190"/>
    </location>
</feature>
<reference evidence="10 11" key="1">
    <citation type="submission" date="2015-03" db="EMBL/GenBank/DDBJ databases">
        <title>Draft Genome Sequence of Burkholderia andropogonis type strain ICMP2807, isolated from Sorghum bicolor.</title>
        <authorList>
            <person name="Lopes-Santos L."/>
            <person name="Castro D.B."/>
            <person name="Ottoboni L.M."/>
            <person name="Park D."/>
            <person name="Weirc B.S."/>
            <person name="Destefano S.A."/>
        </authorList>
    </citation>
    <scope>NUCLEOTIDE SEQUENCE [LARGE SCALE GENOMIC DNA]</scope>
    <source>
        <strain evidence="10 11">ICMP2807</strain>
    </source>
</reference>
<keyword evidence="4 10" id="KW-0808">Transferase</keyword>
<dbReference type="GO" id="GO:0005886">
    <property type="term" value="C:plasma membrane"/>
    <property type="evidence" value="ECO:0007669"/>
    <property type="project" value="UniProtKB-SubCell"/>
</dbReference>
<accession>A0A0F5JUW2</accession>
<dbReference type="InterPro" id="IPR050297">
    <property type="entry name" value="LipidA_mod_glycosyltrf_83"/>
</dbReference>
<dbReference type="PANTHER" id="PTHR33908:SF9">
    <property type="entry name" value="BLL5595 PROTEIN"/>
    <property type="match status" value="1"/>
</dbReference>
<feature type="transmembrane region" description="Helical" evidence="8">
    <location>
        <begin position="137"/>
        <end position="155"/>
    </location>
</feature>
<evidence type="ECO:0000256" key="8">
    <source>
        <dbReference type="SAM" id="Phobius"/>
    </source>
</evidence>
<evidence type="ECO:0000256" key="6">
    <source>
        <dbReference type="ARBA" id="ARBA00022989"/>
    </source>
</evidence>
<feature type="domain" description="Glycosyltransferase RgtA/B/C/D-like" evidence="9">
    <location>
        <begin position="66"/>
        <end position="226"/>
    </location>
</feature>
<organism evidence="10 11">
    <name type="scientific">Robbsia andropogonis</name>
    <dbReference type="NCBI Taxonomy" id="28092"/>
    <lineage>
        <taxon>Bacteria</taxon>
        <taxon>Pseudomonadati</taxon>
        <taxon>Pseudomonadota</taxon>
        <taxon>Betaproteobacteria</taxon>
        <taxon>Burkholderiales</taxon>
        <taxon>Burkholderiaceae</taxon>
        <taxon>Robbsia</taxon>
    </lineage>
</organism>
<dbReference type="EMBL" id="LAQU01000036">
    <property type="protein sequence ID" value="KKB61638.1"/>
    <property type="molecule type" value="Genomic_DNA"/>
</dbReference>
<feature type="transmembrane region" description="Helical" evidence="8">
    <location>
        <begin position="299"/>
        <end position="317"/>
    </location>
</feature>
<keyword evidence="6 8" id="KW-1133">Transmembrane helix</keyword>
<evidence type="ECO:0000313" key="11">
    <source>
        <dbReference type="Proteomes" id="UP000033618"/>
    </source>
</evidence>
<dbReference type="Pfam" id="PF13231">
    <property type="entry name" value="PMT_2"/>
    <property type="match status" value="1"/>
</dbReference>
<feature type="transmembrane region" description="Helical" evidence="8">
    <location>
        <begin position="256"/>
        <end position="275"/>
    </location>
</feature>
<keyword evidence="11" id="KW-1185">Reference proteome</keyword>
<feature type="transmembrane region" description="Helical" evidence="8">
    <location>
        <begin position="115"/>
        <end position="131"/>
    </location>
</feature>
<feature type="transmembrane region" description="Helical" evidence="8">
    <location>
        <begin position="324"/>
        <end position="346"/>
    </location>
</feature>
<proteinExistence type="predicted"/>
<comment type="subcellular location">
    <subcellularLocation>
        <location evidence="1">Cell membrane</location>
        <topology evidence="1">Multi-pass membrane protein</topology>
    </subcellularLocation>
</comment>
<feature type="transmembrane region" description="Helical" evidence="8">
    <location>
        <begin position="87"/>
        <end position="108"/>
    </location>
</feature>
<feature type="transmembrane region" description="Helical" evidence="8">
    <location>
        <begin position="21"/>
        <end position="40"/>
    </location>
</feature>
<evidence type="ECO:0000259" key="9">
    <source>
        <dbReference type="Pfam" id="PF13231"/>
    </source>
</evidence>
<evidence type="ECO:0000256" key="3">
    <source>
        <dbReference type="ARBA" id="ARBA00022676"/>
    </source>
</evidence>
<keyword evidence="3" id="KW-0328">Glycosyltransferase</keyword>
<feature type="transmembrane region" description="Helical" evidence="8">
    <location>
        <begin position="210"/>
        <end position="229"/>
    </location>
</feature>
<feature type="transmembrane region" description="Helical" evidence="8">
    <location>
        <begin position="358"/>
        <end position="377"/>
    </location>
</feature>
<dbReference type="InterPro" id="IPR038731">
    <property type="entry name" value="RgtA/B/C-like"/>
</dbReference>
<gene>
    <name evidence="10" type="ORF">WM40_22055</name>
</gene>
<protein>
    <submittedName>
        <fullName evidence="10">Glycosyltransferase</fullName>
    </submittedName>
</protein>
<evidence type="ECO:0000256" key="1">
    <source>
        <dbReference type="ARBA" id="ARBA00004651"/>
    </source>
</evidence>
<evidence type="ECO:0000256" key="4">
    <source>
        <dbReference type="ARBA" id="ARBA00022679"/>
    </source>
</evidence>
<evidence type="ECO:0000256" key="2">
    <source>
        <dbReference type="ARBA" id="ARBA00022475"/>
    </source>
</evidence>
<name>A0A0F5JUW2_9BURK</name>
<sequence length="506" mass="55206">MRDLPLSATRPVLRSVSDRSHLIWLLPVHALVWTIAAWLSRGNLDMPGDMVENYVWGIEWQAGYLKHPPLFAWIAAAWFRVFPHVDIAYFALSAVNAMVGLLGIVALAGRFLPRPLAVVAGLAMAVSPLYSNLAIKFNANAVLLSVWPWTAFFFVRFMQTGTWRQALALGVLAGASLLGKYFSVVLLLSLSLAALVRPAWRARLFSTKTLGAVLACGVVLLPHLHWLVVNDFPTFGYAEDRTGGTLLPAVMRLGKYTAAQLAYLLPSAVFVVLLLRGERLQALRLIACSYLRPSTSTDLWWLAMGPLIVVGTIAFIMKTQMASVWGMAQWFAIVPLWLTVIGRAGGVVRPERAVRVMGGYWLIVLAATAAVGYMGVVRKTDDATAPRAELAAAADALWQQRTGSSIPIVVGPMADAGSIAFYGNPNTRYWNVLTQAETPWFNVSSVRREGALFVCQSDEPACIDDAASFSGVAPVSISVSKQAWGMTLPARRYVLFPMLPHARVSP</sequence>
<dbReference type="Proteomes" id="UP000033618">
    <property type="component" value="Unassembled WGS sequence"/>
</dbReference>
<evidence type="ECO:0000256" key="7">
    <source>
        <dbReference type="ARBA" id="ARBA00023136"/>
    </source>
</evidence>
<dbReference type="STRING" id="28092.WM40_22055"/>